<feature type="region of interest" description="Disordered" evidence="1">
    <location>
        <begin position="35"/>
        <end position="101"/>
    </location>
</feature>
<dbReference type="OrthoDB" id="7851835at2"/>
<protein>
    <submittedName>
        <fullName evidence="2">Uncharacterized protein</fullName>
    </submittedName>
</protein>
<feature type="compositionally biased region" description="Polar residues" evidence="1">
    <location>
        <begin position="38"/>
        <end position="61"/>
    </location>
</feature>
<gene>
    <name evidence="2" type="ORF">SAMN04488021_1772</name>
</gene>
<name>A0A1I3FI89_9RHOB</name>
<dbReference type="RefSeq" id="WP_074971260.1">
    <property type="nucleotide sequence ID" value="NZ_CBCRYP010000072.1"/>
</dbReference>
<sequence length="417" mass="43604">MGGPGGSNLPKPSILIGDAALPFAQCRADDPTLWPFTGATTQFPEGRPPTQNMLKSDTSLFTKWGQPAPEPWKGPPWRLPEQPVANAPWAPVGGAAGPDAADPNAVFDLQNYLQGIGSNHLVPPAEQKEEDEGPKWEFGQAERKTEDGGTKEEWRRGIREYIRSGYTRRNPDGTHEVDDDWRGKWKDAEFTVAEVSDRTDKAEVSVADGSFGDADSLFSGDGQVLGAEADAGYKGSVTSKGLEASADAKASAYGAPGKIESADDGVLSGEAEGAVLKAEAEAKGEVMLTAEQATLGGKLGASANLVEGKIGGEFAITPTRISRAAVSIHNWLFNDDATALSDDWDFGIVINAEVSGAIGAQADAEAEAGYKKGKLRAEAGAKLGLGAGLGAKVGGGLTGLDKAWGRIKDGWNALWGN</sequence>
<dbReference type="AlphaFoldDB" id="A0A1I3FI89"/>
<reference evidence="2 3" key="1">
    <citation type="submission" date="2016-10" db="EMBL/GenBank/DDBJ databases">
        <authorList>
            <person name="de Groot N.N."/>
        </authorList>
    </citation>
    <scope>NUCLEOTIDE SEQUENCE [LARGE SCALE GENOMIC DNA]</scope>
    <source>
        <strain evidence="2 3">DSM 8537</strain>
    </source>
</reference>
<accession>A0A1I3FI89</accession>
<evidence type="ECO:0000313" key="2">
    <source>
        <dbReference type="EMBL" id="SFI10925.1"/>
    </source>
</evidence>
<feature type="compositionally biased region" description="Pro residues" evidence="1">
    <location>
        <begin position="68"/>
        <end position="78"/>
    </location>
</feature>
<evidence type="ECO:0000256" key="1">
    <source>
        <dbReference type="SAM" id="MobiDB-lite"/>
    </source>
</evidence>
<keyword evidence="3" id="KW-1185">Reference proteome</keyword>
<dbReference type="EMBL" id="FOPU01000077">
    <property type="protein sequence ID" value="SFI10925.1"/>
    <property type="molecule type" value="Genomic_DNA"/>
</dbReference>
<proteinExistence type="predicted"/>
<evidence type="ECO:0000313" key="3">
    <source>
        <dbReference type="Proteomes" id="UP000183635"/>
    </source>
</evidence>
<dbReference type="STRING" id="34004.SAMN04488021_1772"/>
<organism evidence="2 3">
    <name type="scientific">Paracoccus aminovorans</name>
    <dbReference type="NCBI Taxonomy" id="34004"/>
    <lineage>
        <taxon>Bacteria</taxon>
        <taxon>Pseudomonadati</taxon>
        <taxon>Pseudomonadota</taxon>
        <taxon>Alphaproteobacteria</taxon>
        <taxon>Rhodobacterales</taxon>
        <taxon>Paracoccaceae</taxon>
        <taxon>Paracoccus</taxon>
    </lineage>
</organism>
<dbReference type="Proteomes" id="UP000183635">
    <property type="component" value="Unassembled WGS sequence"/>
</dbReference>
<feature type="compositionally biased region" description="Low complexity" evidence="1">
    <location>
        <begin position="83"/>
        <end position="101"/>
    </location>
</feature>